<name>A0A2A3X816_BREAU</name>
<protein>
    <submittedName>
        <fullName evidence="1">Uncharacterized protein</fullName>
    </submittedName>
</protein>
<evidence type="ECO:0000313" key="2">
    <source>
        <dbReference type="Proteomes" id="UP000218377"/>
    </source>
</evidence>
<organism evidence="1 2">
    <name type="scientific">Brevibacterium aurantiacum</name>
    <dbReference type="NCBI Taxonomy" id="273384"/>
    <lineage>
        <taxon>Bacteria</taxon>
        <taxon>Bacillati</taxon>
        <taxon>Actinomycetota</taxon>
        <taxon>Actinomycetes</taxon>
        <taxon>Micrococcales</taxon>
        <taxon>Brevibacteriaceae</taxon>
        <taxon>Brevibacterium</taxon>
    </lineage>
</organism>
<dbReference type="AlphaFoldDB" id="A0A2A3X816"/>
<proteinExistence type="predicted"/>
<sequence>MEERLAEKDLSAEVLQAYGRILTIATQMRRAGSDNDLMSWITGTSALVKAGEYVLGADAETEAARFSDQLMASLAATWKDHPDYKAKWANMRSAE</sequence>
<gene>
    <name evidence="1" type="ORF">CIK79_16940</name>
</gene>
<comment type="caution">
    <text evidence="1">The sequence shown here is derived from an EMBL/GenBank/DDBJ whole genome shotgun (WGS) entry which is preliminary data.</text>
</comment>
<accession>A0A2A3X816</accession>
<evidence type="ECO:0000313" key="1">
    <source>
        <dbReference type="EMBL" id="PCC19829.1"/>
    </source>
</evidence>
<dbReference type="Proteomes" id="UP000218377">
    <property type="component" value="Unassembled WGS sequence"/>
</dbReference>
<dbReference type="EMBL" id="NRGX01000001">
    <property type="protein sequence ID" value="PCC19829.1"/>
    <property type="molecule type" value="Genomic_DNA"/>
</dbReference>
<reference evidence="1 2" key="1">
    <citation type="journal article" date="2017" name="Elife">
        <title>Extensive horizontal gene transfer in cheese-associated bacteria.</title>
        <authorList>
            <person name="Bonham K.S."/>
            <person name="Wolfe B.E."/>
            <person name="Dutton R.J."/>
        </authorList>
    </citation>
    <scope>NUCLEOTIDE SEQUENCE [LARGE SCALE GENOMIC DNA]</scope>
    <source>
        <strain evidence="1 2">JB5</strain>
    </source>
</reference>